<evidence type="ECO:0000256" key="1">
    <source>
        <dbReference type="SAM" id="SignalP"/>
    </source>
</evidence>
<sequence length="265" mass="30989">MRSLLGFIILFCLLGQTQNVLAQQKKRIREHRVFDEKAKPPNGFLIDFSYGIHLPLADMAENYKYNFSLAGKVQYIFSNNLALGLVGDFQFIDDMKTDVVANLREEEGFIIDRFGQLSDVQLGQRGFFLGASISYLIPMLKNYKRSGIEVRFEAGYEQHWVRIEVLGSDIFALSDEYRKGYDRMTTGFAMRQYIGYRHLDRNRLLNFFGGFDIMQAFTKNRRGYNFDTRQEDSKNRIDILIGFRIGITLPIYIYTPETQEDVRFY</sequence>
<evidence type="ECO:0000313" key="2">
    <source>
        <dbReference type="EMBL" id="CAA6800015.1"/>
    </source>
</evidence>
<proteinExistence type="predicted"/>
<name>A0A6S6SBF0_9BACT</name>
<organism evidence="2">
    <name type="scientific">uncultured Aureispira sp</name>
    <dbReference type="NCBI Taxonomy" id="1331704"/>
    <lineage>
        <taxon>Bacteria</taxon>
        <taxon>Pseudomonadati</taxon>
        <taxon>Bacteroidota</taxon>
        <taxon>Saprospiria</taxon>
        <taxon>Saprospirales</taxon>
        <taxon>Saprospiraceae</taxon>
        <taxon>Aureispira</taxon>
        <taxon>environmental samples</taxon>
    </lineage>
</organism>
<dbReference type="AlphaFoldDB" id="A0A6S6SBF0"/>
<evidence type="ECO:0008006" key="3">
    <source>
        <dbReference type="Google" id="ProtNLM"/>
    </source>
</evidence>
<protein>
    <recommendedName>
        <fullName evidence="3">Outer membrane protein beta-barrel domain-containing protein</fullName>
    </recommendedName>
</protein>
<feature type="signal peptide" evidence="1">
    <location>
        <begin position="1"/>
        <end position="22"/>
    </location>
</feature>
<accession>A0A6S6SBF0</accession>
<keyword evidence="1" id="KW-0732">Signal</keyword>
<reference evidence="2" key="1">
    <citation type="submission" date="2020-01" db="EMBL/GenBank/DDBJ databases">
        <authorList>
            <person name="Meier V. D."/>
            <person name="Meier V D."/>
        </authorList>
    </citation>
    <scope>NUCLEOTIDE SEQUENCE</scope>
    <source>
        <strain evidence="2">HLG_WM_MAG_10</strain>
    </source>
</reference>
<gene>
    <name evidence="2" type="ORF">HELGO_WM30039</name>
</gene>
<feature type="chain" id="PRO_5028249696" description="Outer membrane protein beta-barrel domain-containing protein" evidence="1">
    <location>
        <begin position="23"/>
        <end position="265"/>
    </location>
</feature>
<dbReference type="EMBL" id="CACVAQ010000049">
    <property type="protein sequence ID" value="CAA6800015.1"/>
    <property type="molecule type" value="Genomic_DNA"/>
</dbReference>